<keyword evidence="2" id="KW-1185">Reference proteome</keyword>
<accession>A0A5B7FNF8</accession>
<organism evidence="1 2">
    <name type="scientific">Portunus trituberculatus</name>
    <name type="common">Swimming crab</name>
    <name type="synonym">Neptunus trituberculatus</name>
    <dbReference type="NCBI Taxonomy" id="210409"/>
    <lineage>
        <taxon>Eukaryota</taxon>
        <taxon>Metazoa</taxon>
        <taxon>Ecdysozoa</taxon>
        <taxon>Arthropoda</taxon>
        <taxon>Crustacea</taxon>
        <taxon>Multicrustacea</taxon>
        <taxon>Malacostraca</taxon>
        <taxon>Eumalacostraca</taxon>
        <taxon>Eucarida</taxon>
        <taxon>Decapoda</taxon>
        <taxon>Pleocyemata</taxon>
        <taxon>Brachyura</taxon>
        <taxon>Eubrachyura</taxon>
        <taxon>Portunoidea</taxon>
        <taxon>Portunidae</taxon>
        <taxon>Portuninae</taxon>
        <taxon>Portunus</taxon>
    </lineage>
</organism>
<dbReference type="Proteomes" id="UP000324222">
    <property type="component" value="Unassembled WGS sequence"/>
</dbReference>
<comment type="caution">
    <text evidence="1">The sequence shown here is derived from an EMBL/GenBank/DDBJ whole genome shotgun (WGS) entry which is preliminary data.</text>
</comment>
<name>A0A5B7FNF8_PORTR</name>
<proteinExistence type="predicted"/>
<dbReference type="AlphaFoldDB" id="A0A5B7FNF8"/>
<evidence type="ECO:0000313" key="2">
    <source>
        <dbReference type="Proteomes" id="UP000324222"/>
    </source>
</evidence>
<reference evidence="1 2" key="1">
    <citation type="submission" date="2019-05" db="EMBL/GenBank/DDBJ databases">
        <title>Another draft genome of Portunus trituberculatus and its Hox gene families provides insights of decapod evolution.</title>
        <authorList>
            <person name="Jeong J.-H."/>
            <person name="Song I."/>
            <person name="Kim S."/>
            <person name="Choi T."/>
            <person name="Kim D."/>
            <person name="Ryu S."/>
            <person name="Kim W."/>
        </authorList>
    </citation>
    <scope>NUCLEOTIDE SEQUENCE [LARGE SCALE GENOMIC DNA]</scope>
    <source>
        <tissue evidence="1">Muscle</tissue>
    </source>
</reference>
<dbReference type="EMBL" id="VSRR010007500">
    <property type="protein sequence ID" value="MPC47015.1"/>
    <property type="molecule type" value="Genomic_DNA"/>
</dbReference>
<sequence length="192" mass="20544">MKSNSVIPAAVVGGRGEFRRRCVGELFMGGPLVARLRHQSQPDPSAVRLCGSTPLPGVLRASRRSCTPLLRRGWRLSNSGHGAEGRYTAGTGTQAAVGVIRGSDISPGSVPGCRNSTTPLHPYQRGPRLSSFQRRVLIPSLVFHPLPQLGGQIMEADIEGWEGRGLMKRRRAGEVVPSGPEGKPQGAVLHFL</sequence>
<evidence type="ECO:0000313" key="1">
    <source>
        <dbReference type="EMBL" id="MPC47015.1"/>
    </source>
</evidence>
<protein>
    <submittedName>
        <fullName evidence="1">Uncharacterized protein</fullName>
    </submittedName>
</protein>
<gene>
    <name evidence="1" type="ORF">E2C01_040749</name>
</gene>